<gene>
    <name evidence="1" type="ORF">H6P81_000925</name>
</gene>
<dbReference type="PANTHER" id="PTHR34123:SF4">
    <property type="entry name" value="PHOSPHORIBOSYLTRANSFERASE-LIKE PROTEIN, PUTATIVE (DUF2358)-RELATED"/>
    <property type="match status" value="1"/>
</dbReference>
<dbReference type="AlphaFoldDB" id="A0AAV7F8S9"/>
<comment type="caution">
    <text evidence="1">The sequence shown here is derived from an EMBL/GenBank/DDBJ whole genome shotgun (WGS) entry which is preliminary data.</text>
</comment>
<dbReference type="InterPro" id="IPR018790">
    <property type="entry name" value="DUF2358"/>
</dbReference>
<accession>A0AAV7F8S9</accession>
<dbReference type="EMBL" id="JAINDJ010000002">
    <property type="protein sequence ID" value="KAG9456417.1"/>
    <property type="molecule type" value="Genomic_DNA"/>
</dbReference>
<dbReference type="PANTHER" id="PTHR34123">
    <property type="entry name" value="OS04G0578200 PROTEIN"/>
    <property type="match status" value="1"/>
</dbReference>
<proteinExistence type="predicted"/>
<evidence type="ECO:0000313" key="2">
    <source>
        <dbReference type="Proteomes" id="UP000825729"/>
    </source>
</evidence>
<keyword evidence="2" id="KW-1185">Reference proteome</keyword>
<dbReference type="Proteomes" id="UP000825729">
    <property type="component" value="Unassembled WGS sequence"/>
</dbReference>
<reference evidence="1 2" key="1">
    <citation type="submission" date="2021-07" db="EMBL/GenBank/DDBJ databases">
        <title>The Aristolochia fimbriata genome: insights into angiosperm evolution, floral development and chemical biosynthesis.</title>
        <authorList>
            <person name="Jiao Y."/>
        </authorList>
    </citation>
    <scope>NUCLEOTIDE SEQUENCE [LARGE SCALE GENOMIC DNA]</scope>
    <source>
        <strain evidence="1">IBCAS-2021</strain>
        <tissue evidence="1">Leaf</tissue>
    </source>
</reference>
<protein>
    <submittedName>
        <fullName evidence="1">Uncharacterized protein</fullName>
    </submittedName>
</protein>
<dbReference type="SUPFAM" id="SSF54427">
    <property type="entry name" value="NTF2-like"/>
    <property type="match status" value="1"/>
</dbReference>
<sequence>MSAAALSPSAHLFIRQKNLQPNWRVRSSSGGSERGTPRLLKLAVSGVTELLRLFAPEKKTDIYTLDNEPSVSGVDDVIRILKSDYQRAYFLTGKFTSAIYADECLFEDPTIKFRGKEMYSRNLELLVPFFDFPSLELQKIEKGVNFDIQATWTLRTFLKLPWRPLISIEGTTIYDLDDDFKVVRHCESWSVSALEAVGQIFAPGYRDQA</sequence>
<dbReference type="InterPro" id="IPR032710">
    <property type="entry name" value="NTF2-like_dom_sf"/>
</dbReference>
<name>A0AAV7F8S9_ARIFI</name>
<organism evidence="1 2">
    <name type="scientific">Aristolochia fimbriata</name>
    <name type="common">White veined hardy Dutchman's pipe vine</name>
    <dbReference type="NCBI Taxonomy" id="158543"/>
    <lineage>
        <taxon>Eukaryota</taxon>
        <taxon>Viridiplantae</taxon>
        <taxon>Streptophyta</taxon>
        <taxon>Embryophyta</taxon>
        <taxon>Tracheophyta</taxon>
        <taxon>Spermatophyta</taxon>
        <taxon>Magnoliopsida</taxon>
        <taxon>Magnoliidae</taxon>
        <taxon>Piperales</taxon>
        <taxon>Aristolochiaceae</taxon>
        <taxon>Aristolochia</taxon>
    </lineage>
</organism>
<dbReference type="Pfam" id="PF10184">
    <property type="entry name" value="DUF2358"/>
    <property type="match status" value="1"/>
</dbReference>
<evidence type="ECO:0000313" key="1">
    <source>
        <dbReference type="EMBL" id="KAG9456417.1"/>
    </source>
</evidence>